<evidence type="ECO:0000313" key="1">
    <source>
        <dbReference type="EMBL" id="GGM42231.1"/>
    </source>
</evidence>
<name>A0A8J3FUB7_9PSEU</name>
<gene>
    <name evidence="1" type="ORF">GCM10012275_11510</name>
</gene>
<dbReference type="AlphaFoldDB" id="A0A8J3FUB7"/>
<dbReference type="RefSeq" id="WP_189054633.1">
    <property type="nucleotide sequence ID" value="NZ_BMMK01000003.1"/>
</dbReference>
<organism evidence="1 2">
    <name type="scientific">Longimycelium tulufanense</name>
    <dbReference type="NCBI Taxonomy" id="907463"/>
    <lineage>
        <taxon>Bacteria</taxon>
        <taxon>Bacillati</taxon>
        <taxon>Actinomycetota</taxon>
        <taxon>Actinomycetes</taxon>
        <taxon>Pseudonocardiales</taxon>
        <taxon>Pseudonocardiaceae</taxon>
        <taxon>Longimycelium</taxon>
    </lineage>
</organism>
<comment type="caution">
    <text evidence="1">The sequence shown here is derived from an EMBL/GenBank/DDBJ whole genome shotgun (WGS) entry which is preliminary data.</text>
</comment>
<sequence>MTGPSTWRWWHLLEFYEVKRGARHLTHRLTLDDHGFYVGRTRDYDPAADYTAAVAREYLNQIHSPAGRWLVAAWRLDDTGRKKAHRLCEVQFHWCGVAPETASRALPQKS</sequence>
<dbReference type="EMBL" id="BMMK01000003">
    <property type="protein sequence ID" value="GGM42231.1"/>
    <property type="molecule type" value="Genomic_DNA"/>
</dbReference>
<accession>A0A8J3FUB7</accession>
<evidence type="ECO:0000313" key="2">
    <source>
        <dbReference type="Proteomes" id="UP000637578"/>
    </source>
</evidence>
<dbReference type="Proteomes" id="UP000637578">
    <property type="component" value="Unassembled WGS sequence"/>
</dbReference>
<protein>
    <submittedName>
        <fullName evidence="1">Uncharacterized protein</fullName>
    </submittedName>
</protein>
<keyword evidence="2" id="KW-1185">Reference proteome</keyword>
<proteinExistence type="predicted"/>
<reference evidence="1" key="1">
    <citation type="journal article" date="2014" name="Int. J. Syst. Evol. Microbiol.">
        <title>Complete genome sequence of Corynebacterium casei LMG S-19264T (=DSM 44701T), isolated from a smear-ripened cheese.</title>
        <authorList>
            <consortium name="US DOE Joint Genome Institute (JGI-PGF)"/>
            <person name="Walter F."/>
            <person name="Albersmeier A."/>
            <person name="Kalinowski J."/>
            <person name="Ruckert C."/>
        </authorList>
    </citation>
    <scope>NUCLEOTIDE SEQUENCE</scope>
    <source>
        <strain evidence="1">CGMCC 4.5737</strain>
    </source>
</reference>
<reference evidence="1" key="2">
    <citation type="submission" date="2020-09" db="EMBL/GenBank/DDBJ databases">
        <authorList>
            <person name="Sun Q."/>
            <person name="Zhou Y."/>
        </authorList>
    </citation>
    <scope>NUCLEOTIDE SEQUENCE</scope>
    <source>
        <strain evidence="1">CGMCC 4.5737</strain>
    </source>
</reference>